<dbReference type="SUPFAM" id="SSF51445">
    <property type="entry name" value="(Trans)glycosidases"/>
    <property type="match status" value="1"/>
</dbReference>
<proteinExistence type="predicted"/>
<dbReference type="Proteomes" id="UP001550044">
    <property type="component" value="Unassembled WGS sequence"/>
</dbReference>
<evidence type="ECO:0008006" key="4">
    <source>
        <dbReference type="Google" id="ProtNLM"/>
    </source>
</evidence>
<dbReference type="RefSeq" id="WP_356710214.1">
    <property type="nucleotide sequence ID" value="NZ_JBEXIP010000013.1"/>
</dbReference>
<evidence type="ECO:0000256" key="1">
    <source>
        <dbReference type="SAM" id="SignalP"/>
    </source>
</evidence>
<dbReference type="InterPro" id="IPR052974">
    <property type="entry name" value="GH79_Enzymes"/>
</dbReference>
<gene>
    <name evidence="2" type="ORF">ABZV61_18385</name>
</gene>
<evidence type="ECO:0000313" key="2">
    <source>
        <dbReference type="EMBL" id="MET8434730.1"/>
    </source>
</evidence>
<dbReference type="Gene3D" id="3.20.20.80">
    <property type="entry name" value="Glycosidases"/>
    <property type="match status" value="1"/>
</dbReference>
<protein>
    <recommendedName>
        <fullName evidence="4">Beta-glucuronidase C-terminal domain-containing protein</fullName>
    </recommendedName>
</protein>
<feature type="chain" id="PRO_5046947396" description="Beta-glucuronidase C-terminal domain-containing protein" evidence="1">
    <location>
        <begin position="27"/>
        <end position="542"/>
    </location>
</feature>
<dbReference type="EMBL" id="JBEXIP010000013">
    <property type="protein sequence ID" value="MET8434730.1"/>
    <property type="molecule type" value="Genomic_DNA"/>
</dbReference>
<accession>A0ABV2UA59</accession>
<keyword evidence="1" id="KW-0732">Signal</keyword>
<dbReference type="Gene3D" id="2.60.40.1180">
    <property type="entry name" value="Golgi alpha-mannosidase II"/>
    <property type="match status" value="1"/>
</dbReference>
<sequence length="542" mass="58137">MKRLAARALACALALSATFATVPLSAADATDRPPERAAATHVGGGRIPGHFVGLSIEWSLVERYMNPSGRPAFVNLLRNLRTGVLRIGGSSQDQMPFDATAPNTNRVITPEDLAYIRATLDEAGDADGRGKPRWGAVLGTAMSPPGDTRPWVGPQHAKSFVTEGVEPAFRGKGAKQIVGIELGNEPDLSYGSNLDRYLGDLATYADPAVTGPFPVIAPNTSEDILPWTTLADPTAATRYFHDWPRVLNTGAPYMRPRAAEFGAYASDHFYPLARTCVNKPYRCPSTTALLSDEHLASLDYEVYTHGTEAARHGLGYRLEETSTAANRGADGVSNVAASATYALSAMFHTACPQPPDRPGANTACTTGAQGLNFHNAEVRAFFSPEEGNAYYNAVDYDPTEAMGSPTAAPLYYAMLLFARFAQDTDGLRPAHVTTDGERKPEAWQVRAKGREHRLFVINKADRPTTVTVPVQGTTATVDRMTPYDPDGNRTLDAPQVRIDGRQVAADGNWPGFRPGIVRVSGHRTTLTLAAGEAAVVTSASRP</sequence>
<reference evidence="2 3" key="1">
    <citation type="submission" date="2024-06" db="EMBL/GenBank/DDBJ databases">
        <title>The Natural Products Discovery Center: Release of the First 8490 Sequenced Strains for Exploring Actinobacteria Biosynthetic Diversity.</title>
        <authorList>
            <person name="Kalkreuter E."/>
            <person name="Kautsar S.A."/>
            <person name="Yang D."/>
            <person name="Bader C.D."/>
            <person name="Teijaro C.N."/>
            <person name="Fluegel L."/>
            <person name="Davis C.M."/>
            <person name="Simpson J.R."/>
            <person name="Lauterbach L."/>
            <person name="Steele A.D."/>
            <person name="Gui C."/>
            <person name="Meng S."/>
            <person name="Li G."/>
            <person name="Viehrig K."/>
            <person name="Ye F."/>
            <person name="Su P."/>
            <person name="Kiefer A.F."/>
            <person name="Nichols A."/>
            <person name="Cepeda A.J."/>
            <person name="Yan W."/>
            <person name="Fan B."/>
            <person name="Jiang Y."/>
            <person name="Adhikari A."/>
            <person name="Zheng C.-J."/>
            <person name="Schuster L."/>
            <person name="Cowan T.M."/>
            <person name="Smanski M.J."/>
            <person name="Chevrette M.G."/>
            <person name="De Carvalho L.P.S."/>
            <person name="Shen B."/>
        </authorList>
    </citation>
    <scope>NUCLEOTIDE SEQUENCE [LARGE SCALE GENOMIC DNA]</scope>
    <source>
        <strain evidence="2 3">NPDC005137</strain>
    </source>
</reference>
<feature type="signal peptide" evidence="1">
    <location>
        <begin position="1"/>
        <end position="26"/>
    </location>
</feature>
<dbReference type="InterPro" id="IPR017853">
    <property type="entry name" value="GH"/>
</dbReference>
<name>A0ABV2UA59_9ACTN</name>
<dbReference type="PANTHER" id="PTHR36183">
    <property type="entry name" value="BETA-GLUCURONIDASE"/>
    <property type="match status" value="1"/>
</dbReference>
<organism evidence="2 3">
    <name type="scientific">Streptomyces sp. 900116325</name>
    <dbReference type="NCBI Taxonomy" id="3154295"/>
    <lineage>
        <taxon>Bacteria</taxon>
        <taxon>Bacillati</taxon>
        <taxon>Actinomycetota</taxon>
        <taxon>Actinomycetes</taxon>
        <taxon>Kitasatosporales</taxon>
        <taxon>Streptomycetaceae</taxon>
        <taxon>Streptomyces</taxon>
    </lineage>
</organism>
<comment type="caution">
    <text evidence="2">The sequence shown here is derived from an EMBL/GenBank/DDBJ whole genome shotgun (WGS) entry which is preliminary data.</text>
</comment>
<keyword evidence="3" id="KW-1185">Reference proteome</keyword>
<evidence type="ECO:0000313" key="3">
    <source>
        <dbReference type="Proteomes" id="UP001550044"/>
    </source>
</evidence>
<dbReference type="PANTHER" id="PTHR36183:SF2">
    <property type="entry name" value="BETA-GLUCURONIDASE C-TERMINAL DOMAIN-CONTAINING PROTEIN"/>
    <property type="match status" value="1"/>
</dbReference>
<dbReference type="InterPro" id="IPR013780">
    <property type="entry name" value="Glyco_hydro_b"/>
</dbReference>